<evidence type="ECO:0000313" key="2">
    <source>
        <dbReference type="Proteomes" id="UP000887116"/>
    </source>
</evidence>
<reference evidence="1" key="1">
    <citation type="submission" date="2020-07" db="EMBL/GenBank/DDBJ databases">
        <title>Multicomponent nature underlies the extraordinary mechanical properties of spider dragline silk.</title>
        <authorList>
            <person name="Kono N."/>
            <person name="Nakamura H."/>
            <person name="Mori M."/>
            <person name="Yoshida Y."/>
            <person name="Ohtoshi R."/>
            <person name="Malay A.D."/>
            <person name="Moran D.A.P."/>
            <person name="Tomita M."/>
            <person name="Numata K."/>
            <person name="Arakawa K."/>
        </authorList>
    </citation>
    <scope>NUCLEOTIDE SEQUENCE</scope>
</reference>
<proteinExistence type="predicted"/>
<comment type="caution">
    <text evidence="1">The sequence shown here is derived from an EMBL/GenBank/DDBJ whole genome shotgun (WGS) entry which is preliminary data.</text>
</comment>
<dbReference type="EMBL" id="BMAO01034525">
    <property type="protein sequence ID" value="GFQ97196.1"/>
    <property type="molecule type" value="Genomic_DNA"/>
</dbReference>
<dbReference type="Proteomes" id="UP000887116">
    <property type="component" value="Unassembled WGS sequence"/>
</dbReference>
<evidence type="ECO:0000313" key="1">
    <source>
        <dbReference type="EMBL" id="GFQ97196.1"/>
    </source>
</evidence>
<name>A0A8X6G6C1_TRICU</name>
<protein>
    <submittedName>
        <fullName evidence="1">Uncharacterized protein</fullName>
    </submittedName>
</protein>
<gene>
    <name evidence="1" type="ORF">TNCT_56641</name>
</gene>
<accession>A0A8X6G6C1</accession>
<dbReference type="AlphaFoldDB" id="A0A8X6G6C1"/>
<sequence>MKNSEMVKNSMPPEDIIVFSIGHQKNGPQVNECKEVFTRQKRRHSTLFYNSMLVSSQLGLPCPILIGKYKKHIILWLSFQNLLSTSVSIPHRISGTICCLYTFCHTKATIFY</sequence>
<organism evidence="1 2">
    <name type="scientific">Trichonephila clavata</name>
    <name type="common">Joro spider</name>
    <name type="synonym">Nephila clavata</name>
    <dbReference type="NCBI Taxonomy" id="2740835"/>
    <lineage>
        <taxon>Eukaryota</taxon>
        <taxon>Metazoa</taxon>
        <taxon>Ecdysozoa</taxon>
        <taxon>Arthropoda</taxon>
        <taxon>Chelicerata</taxon>
        <taxon>Arachnida</taxon>
        <taxon>Araneae</taxon>
        <taxon>Araneomorphae</taxon>
        <taxon>Entelegynae</taxon>
        <taxon>Araneoidea</taxon>
        <taxon>Nephilidae</taxon>
        <taxon>Trichonephila</taxon>
    </lineage>
</organism>
<keyword evidence="2" id="KW-1185">Reference proteome</keyword>